<keyword evidence="2" id="KW-0624">Polysaccharide degradation</keyword>
<dbReference type="InterPro" id="IPR036116">
    <property type="entry name" value="FN3_sf"/>
</dbReference>
<keyword evidence="2" id="KW-0119">Carbohydrate metabolism</keyword>
<keyword evidence="1" id="KW-0326">Glycosidase</keyword>
<dbReference type="RefSeq" id="WP_380840366.1">
    <property type="nucleotide sequence ID" value="NZ_JBHSFP010000007.1"/>
</dbReference>
<feature type="region of interest" description="Disordered" evidence="3">
    <location>
        <begin position="134"/>
        <end position="166"/>
    </location>
</feature>
<dbReference type="Proteomes" id="UP001596004">
    <property type="component" value="Unassembled WGS sequence"/>
</dbReference>
<evidence type="ECO:0000259" key="5">
    <source>
        <dbReference type="PROSITE" id="PS50853"/>
    </source>
</evidence>
<gene>
    <name evidence="6" type="ORF">ACFO60_13090</name>
</gene>
<feature type="compositionally biased region" description="Basic and acidic residues" evidence="3">
    <location>
        <begin position="135"/>
        <end position="144"/>
    </location>
</feature>
<evidence type="ECO:0000256" key="2">
    <source>
        <dbReference type="ARBA" id="ARBA00023326"/>
    </source>
</evidence>
<reference evidence="7" key="1">
    <citation type="journal article" date="2019" name="Int. J. Syst. Evol. Microbiol.">
        <title>The Global Catalogue of Microorganisms (GCM) 10K type strain sequencing project: providing services to taxonomists for standard genome sequencing and annotation.</title>
        <authorList>
            <consortium name="The Broad Institute Genomics Platform"/>
            <consortium name="The Broad Institute Genome Sequencing Center for Infectious Disease"/>
            <person name="Wu L."/>
            <person name="Ma J."/>
        </authorList>
    </citation>
    <scope>NUCLEOTIDE SEQUENCE [LARGE SCALE GENOMIC DNA]</scope>
    <source>
        <strain evidence="7">CGMCC 4.7132</strain>
    </source>
</reference>
<feature type="region of interest" description="Disordered" evidence="3">
    <location>
        <begin position="181"/>
        <end position="236"/>
    </location>
</feature>
<keyword evidence="4" id="KW-0472">Membrane</keyword>
<evidence type="ECO:0000256" key="4">
    <source>
        <dbReference type="SAM" id="Phobius"/>
    </source>
</evidence>
<evidence type="ECO:0000256" key="1">
    <source>
        <dbReference type="ARBA" id="ARBA00023295"/>
    </source>
</evidence>
<comment type="caution">
    <text evidence="6">The sequence shown here is derived from an EMBL/GenBank/DDBJ whole genome shotgun (WGS) entry which is preliminary data.</text>
</comment>
<protein>
    <submittedName>
        <fullName evidence="6">LPXTG cell wall anchor domain-containing protein</fullName>
    </submittedName>
</protein>
<keyword evidence="7" id="KW-1185">Reference proteome</keyword>
<proteinExistence type="predicted"/>
<organism evidence="6 7">
    <name type="scientific">Sphaerisporangium dianthi</name>
    <dbReference type="NCBI Taxonomy" id="1436120"/>
    <lineage>
        <taxon>Bacteria</taxon>
        <taxon>Bacillati</taxon>
        <taxon>Actinomycetota</taxon>
        <taxon>Actinomycetes</taxon>
        <taxon>Streptosporangiales</taxon>
        <taxon>Streptosporangiaceae</taxon>
        <taxon>Sphaerisporangium</taxon>
    </lineage>
</organism>
<dbReference type="EMBL" id="JBHSFP010000007">
    <property type="protein sequence ID" value="MFC4531705.1"/>
    <property type="molecule type" value="Genomic_DNA"/>
</dbReference>
<evidence type="ECO:0000313" key="7">
    <source>
        <dbReference type="Proteomes" id="UP001596004"/>
    </source>
</evidence>
<keyword evidence="1" id="KW-0378">Hydrolase</keyword>
<sequence>MLTGGAATGSAALAAVGTHSPALKTAAYAVDTQPPTAPTNLRLTEPSPGVVVLNWDPSTDLPLYPPSSVVAYDIYASASPFRLIASVPGTVTTFTDHRGPCEKVLYFVRARDAAGNVSAPSNIVVRHPSKRCEHKHGEHWHGTGDGDSEWPSHSIDEVDDSHHTDDDHDEIVKADRLFHVEGADGHGGGGHNRHDRDSYGGHDFGGPGDQGAESEAGGDHGGGPRHDSAQPAGHSLPLTGAPVAAVAGVGALLLVAGSAGVVISKRRRRTAGAR</sequence>
<accession>A0ABV9CG83</accession>
<dbReference type="NCBIfam" id="TIGR01167">
    <property type="entry name" value="LPXTG_anchor"/>
    <property type="match status" value="1"/>
</dbReference>
<keyword evidence="4" id="KW-1133">Transmembrane helix</keyword>
<dbReference type="SUPFAM" id="SSF49265">
    <property type="entry name" value="Fibronectin type III"/>
    <property type="match status" value="1"/>
</dbReference>
<dbReference type="InterPro" id="IPR013783">
    <property type="entry name" value="Ig-like_fold"/>
</dbReference>
<dbReference type="PROSITE" id="PS50853">
    <property type="entry name" value="FN3"/>
    <property type="match status" value="1"/>
</dbReference>
<dbReference type="InterPro" id="IPR003961">
    <property type="entry name" value="FN3_dom"/>
</dbReference>
<feature type="transmembrane region" description="Helical" evidence="4">
    <location>
        <begin position="243"/>
        <end position="264"/>
    </location>
</feature>
<feature type="compositionally biased region" description="Basic and acidic residues" evidence="3">
    <location>
        <begin position="154"/>
        <end position="166"/>
    </location>
</feature>
<dbReference type="CDD" id="cd00063">
    <property type="entry name" value="FN3"/>
    <property type="match status" value="1"/>
</dbReference>
<evidence type="ECO:0000256" key="3">
    <source>
        <dbReference type="SAM" id="MobiDB-lite"/>
    </source>
</evidence>
<keyword evidence="4" id="KW-0812">Transmembrane</keyword>
<name>A0ABV9CG83_9ACTN</name>
<evidence type="ECO:0000313" key="6">
    <source>
        <dbReference type="EMBL" id="MFC4531705.1"/>
    </source>
</evidence>
<dbReference type="Gene3D" id="2.60.40.10">
    <property type="entry name" value="Immunoglobulins"/>
    <property type="match status" value="1"/>
</dbReference>
<feature type="domain" description="Fibronectin type-III" evidence="5">
    <location>
        <begin position="37"/>
        <end position="132"/>
    </location>
</feature>